<dbReference type="Pfam" id="PF03517">
    <property type="entry name" value="Voldacs"/>
    <property type="match status" value="1"/>
</dbReference>
<dbReference type="AlphaFoldDB" id="A0A015KT85"/>
<dbReference type="GO" id="GO:0000387">
    <property type="term" value="P:spliceosomal snRNP assembly"/>
    <property type="evidence" value="ECO:0007669"/>
    <property type="project" value="InterPro"/>
</dbReference>
<keyword evidence="4" id="KW-0963">Cytoplasm</keyword>
<dbReference type="GO" id="GO:0005829">
    <property type="term" value="C:cytosol"/>
    <property type="evidence" value="ECO:0007669"/>
    <property type="project" value="InterPro"/>
</dbReference>
<dbReference type="Proteomes" id="UP000022910">
    <property type="component" value="Unassembled WGS sequence"/>
</dbReference>
<evidence type="ECO:0000256" key="4">
    <source>
        <dbReference type="ARBA" id="ARBA00022490"/>
    </source>
</evidence>
<sequence>MAIILLTTPPAVITREEARHLQQNSPDAIIEPIARHIQQNVYVRFTPPVPDTILGKGTLWVTESKLYFYSWDTNTGLAIDYPTIIIHAISRQQAPDSTGPCIYTQLNERFNVSTGTPTQQPLASLTSREVDEEEDDITTELKFIPDDIGALDAIFEALSECAALHPDKEFMDEEDPDDEFYYGNGNDDDNSQWFAAAPSDEQELSEIGRASLAYLESIIDSPPTNNTNNTNNTSNTATQQQSHLQNNYDDEMFQDAEEDNK</sequence>
<comment type="subcellular location">
    <subcellularLocation>
        <location evidence="2">Cytoplasm</location>
    </subcellularLocation>
    <subcellularLocation>
        <location evidence="1">Nucleus</location>
    </subcellularLocation>
</comment>
<dbReference type="PANTHER" id="PTHR21399">
    <property type="entry name" value="CHLORIDE CONDUCTANCE REGULATORY PROTEIN ICLN"/>
    <property type="match status" value="1"/>
</dbReference>
<dbReference type="EMBL" id="JEMT01016364">
    <property type="protein sequence ID" value="EXX70854.1"/>
    <property type="molecule type" value="Genomic_DNA"/>
</dbReference>
<dbReference type="GO" id="GO:0006884">
    <property type="term" value="P:cell volume homeostasis"/>
    <property type="evidence" value="ECO:0007669"/>
    <property type="project" value="InterPro"/>
</dbReference>
<evidence type="ECO:0008006" key="9">
    <source>
        <dbReference type="Google" id="ProtNLM"/>
    </source>
</evidence>
<dbReference type="GO" id="GO:0005886">
    <property type="term" value="C:plasma membrane"/>
    <property type="evidence" value="ECO:0007669"/>
    <property type="project" value="InterPro"/>
</dbReference>
<dbReference type="HOGENOM" id="CLU_077804_3_0_1"/>
<accession>A0A015KT85</accession>
<evidence type="ECO:0000313" key="8">
    <source>
        <dbReference type="Proteomes" id="UP000022910"/>
    </source>
</evidence>
<evidence type="ECO:0000256" key="5">
    <source>
        <dbReference type="ARBA" id="ARBA00023242"/>
    </source>
</evidence>
<name>A0A015KT85_RHIIW</name>
<keyword evidence="8" id="KW-1185">Reference proteome</keyword>
<dbReference type="InterPro" id="IPR039924">
    <property type="entry name" value="ICln/Lot5/Saf5"/>
</dbReference>
<keyword evidence="5" id="KW-0539">Nucleus</keyword>
<dbReference type="Gene3D" id="2.30.29.30">
    <property type="entry name" value="Pleckstrin-homology domain (PH domain)/Phosphotyrosine-binding domain (PTB)"/>
    <property type="match status" value="1"/>
</dbReference>
<dbReference type="GO" id="GO:0006821">
    <property type="term" value="P:chloride transport"/>
    <property type="evidence" value="ECO:0007669"/>
    <property type="project" value="InterPro"/>
</dbReference>
<dbReference type="OrthoDB" id="19714at2759"/>
<dbReference type="GO" id="GO:0034715">
    <property type="term" value="C:pICln-Sm protein complex"/>
    <property type="evidence" value="ECO:0007669"/>
    <property type="project" value="InterPro"/>
</dbReference>
<organism evidence="7 8">
    <name type="scientific">Rhizophagus irregularis (strain DAOM 197198w)</name>
    <name type="common">Glomus intraradices</name>
    <dbReference type="NCBI Taxonomy" id="1432141"/>
    <lineage>
        <taxon>Eukaryota</taxon>
        <taxon>Fungi</taxon>
        <taxon>Fungi incertae sedis</taxon>
        <taxon>Mucoromycota</taxon>
        <taxon>Glomeromycotina</taxon>
        <taxon>Glomeromycetes</taxon>
        <taxon>Glomerales</taxon>
        <taxon>Glomeraceae</taxon>
        <taxon>Rhizophagus</taxon>
    </lineage>
</organism>
<gene>
    <name evidence="7" type="ORF">RirG_083730</name>
</gene>
<dbReference type="OMA" id="ESALVFM"/>
<dbReference type="GO" id="GO:0045292">
    <property type="term" value="P:mRNA cis splicing, via spliceosome"/>
    <property type="evidence" value="ECO:0007669"/>
    <property type="project" value="TreeGrafter"/>
</dbReference>
<reference evidence="7 8" key="1">
    <citation type="submission" date="2014-02" db="EMBL/GenBank/DDBJ databases">
        <title>Single nucleus genome sequencing reveals high similarity among nuclei of an endomycorrhizal fungus.</title>
        <authorList>
            <person name="Lin K."/>
            <person name="Geurts R."/>
            <person name="Zhang Z."/>
            <person name="Limpens E."/>
            <person name="Saunders D.G."/>
            <person name="Mu D."/>
            <person name="Pang E."/>
            <person name="Cao H."/>
            <person name="Cha H."/>
            <person name="Lin T."/>
            <person name="Zhou Q."/>
            <person name="Shang Y."/>
            <person name="Li Y."/>
            <person name="Ivanov S."/>
            <person name="Sharma T."/>
            <person name="Velzen R.V."/>
            <person name="Ruijter N.D."/>
            <person name="Aanen D.K."/>
            <person name="Win J."/>
            <person name="Kamoun S."/>
            <person name="Bisseling T."/>
            <person name="Huang S."/>
        </authorList>
    </citation>
    <scope>NUCLEOTIDE SEQUENCE [LARGE SCALE GENOMIC DNA]</scope>
    <source>
        <strain evidence="8">DAOM197198w</strain>
    </source>
</reference>
<dbReference type="InterPro" id="IPR003521">
    <property type="entry name" value="ICln"/>
</dbReference>
<proteinExistence type="inferred from homology"/>
<feature type="region of interest" description="Disordered" evidence="6">
    <location>
        <begin position="218"/>
        <end position="261"/>
    </location>
</feature>
<evidence type="ECO:0000256" key="2">
    <source>
        <dbReference type="ARBA" id="ARBA00004496"/>
    </source>
</evidence>
<dbReference type="GO" id="GO:0034709">
    <property type="term" value="C:methylosome"/>
    <property type="evidence" value="ECO:0007669"/>
    <property type="project" value="InterPro"/>
</dbReference>
<dbReference type="PRINTS" id="PR01348">
    <property type="entry name" value="ICLNCHANNEL"/>
</dbReference>
<dbReference type="SMR" id="A0A015KT85"/>
<comment type="similarity">
    <text evidence="3">Belongs to the pICln (TC 1.A.47) family.</text>
</comment>
<protein>
    <recommendedName>
        <fullName evidence="9">Regulator of volume decrease after cellular swelling-domain-containing protein</fullName>
    </recommendedName>
</protein>
<dbReference type="GO" id="GO:0005681">
    <property type="term" value="C:spliceosomal complex"/>
    <property type="evidence" value="ECO:0007669"/>
    <property type="project" value="TreeGrafter"/>
</dbReference>
<feature type="compositionally biased region" description="Acidic residues" evidence="6">
    <location>
        <begin position="248"/>
        <end position="261"/>
    </location>
</feature>
<dbReference type="STRING" id="1432141.A0A015KT85"/>
<evidence type="ECO:0000256" key="3">
    <source>
        <dbReference type="ARBA" id="ARBA00007054"/>
    </source>
</evidence>
<dbReference type="PANTHER" id="PTHR21399:SF0">
    <property type="entry name" value="METHYLOSOME SUBUNIT PICLN"/>
    <property type="match status" value="1"/>
</dbReference>
<evidence type="ECO:0000256" key="1">
    <source>
        <dbReference type="ARBA" id="ARBA00004123"/>
    </source>
</evidence>
<dbReference type="InterPro" id="IPR011993">
    <property type="entry name" value="PH-like_dom_sf"/>
</dbReference>
<comment type="caution">
    <text evidence="7">The sequence shown here is derived from an EMBL/GenBank/DDBJ whole genome shotgun (WGS) entry which is preliminary data.</text>
</comment>
<evidence type="ECO:0000313" key="7">
    <source>
        <dbReference type="EMBL" id="EXX70854.1"/>
    </source>
</evidence>
<evidence type="ECO:0000256" key="6">
    <source>
        <dbReference type="SAM" id="MobiDB-lite"/>
    </source>
</evidence>
<feature type="compositionally biased region" description="Low complexity" evidence="6">
    <location>
        <begin position="224"/>
        <end position="238"/>
    </location>
</feature>